<name>A0ACC2XVK8_9TREE</name>
<dbReference type="Proteomes" id="UP001234202">
    <property type="component" value="Unassembled WGS sequence"/>
</dbReference>
<dbReference type="EMBL" id="JASBWV010000001">
    <property type="protein sequence ID" value="KAJ9128017.1"/>
    <property type="molecule type" value="Genomic_DNA"/>
</dbReference>
<keyword evidence="2" id="KW-1185">Reference proteome</keyword>
<evidence type="ECO:0000313" key="2">
    <source>
        <dbReference type="Proteomes" id="UP001234202"/>
    </source>
</evidence>
<evidence type="ECO:0000313" key="1">
    <source>
        <dbReference type="EMBL" id="KAJ9128017.1"/>
    </source>
</evidence>
<comment type="caution">
    <text evidence="1">The sequence shown here is derived from an EMBL/GenBank/DDBJ whole genome shotgun (WGS) entry which is preliminary data.</text>
</comment>
<sequence length="236" mass="26119">MHDGEDPITSITDIVLTHRHPDHIGGLKPILAVFSAEGLPFPRVYKHSHPVETQTNGETVDWDQLLINDVWPASARATALTWLEDGQRISLQQESAASTTTLRIIHTPGHTEDSISLEIEETGELFTADTILGLHKILELKPSTMYPGHGPHIEDQASSIAKVEEYINHRNERERQIIAVLEEKGAVTSREIVEVLYAGLGTGVYIAAEKPVVAHLKKLEIDGRVVKTADGKWKLL</sequence>
<proteinExistence type="predicted"/>
<reference evidence="1" key="1">
    <citation type="submission" date="2023-04" db="EMBL/GenBank/DDBJ databases">
        <title>Draft Genome sequencing of Naganishia species isolated from polar environments using Oxford Nanopore Technology.</title>
        <authorList>
            <person name="Leo P."/>
            <person name="Venkateswaran K."/>
        </authorList>
    </citation>
    <scope>NUCLEOTIDE SEQUENCE</scope>
    <source>
        <strain evidence="1">DBVPG 5303</strain>
    </source>
</reference>
<accession>A0ACC2XVK8</accession>
<gene>
    <name evidence="1" type="ORF">QFC24_000304</name>
</gene>
<protein>
    <submittedName>
        <fullName evidence="1">Uncharacterized protein</fullName>
    </submittedName>
</protein>
<organism evidence="1 2">
    <name type="scientific">Naganishia onofrii</name>
    <dbReference type="NCBI Taxonomy" id="1851511"/>
    <lineage>
        <taxon>Eukaryota</taxon>
        <taxon>Fungi</taxon>
        <taxon>Dikarya</taxon>
        <taxon>Basidiomycota</taxon>
        <taxon>Agaricomycotina</taxon>
        <taxon>Tremellomycetes</taxon>
        <taxon>Filobasidiales</taxon>
        <taxon>Filobasidiaceae</taxon>
        <taxon>Naganishia</taxon>
    </lineage>
</organism>